<accession>A0A6M3IJ04</accession>
<proteinExistence type="predicted"/>
<sequence length="73" mass="8308">MADKVFKEKEKITKVFATQTDNLLETLDPDKEIIFNGDEGFSVLEGWIKKSKEQGRDLTIKCGKVTFKNRGAK</sequence>
<organism evidence="1">
    <name type="scientific">viral metagenome</name>
    <dbReference type="NCBI Taxonomy" id="1070528"/>
    <lineage>
        <taxon>unclassified sequences</taxon>
        <taxon>metagenomes</taxon>
        <taxon>organismal metagenomes</taxon>
    </lineage>
</organism>
<protein>
    <submittedName>
        <fullName evidence="1">Uncharacterized protein</fullName>
    </submittedName>
</protein>
<gene>
    <name evidence="1" type="ORF">MM415B01854_0004</name>
</gene>
<dbReference type="AlphaFoldDB" id="A0A6M3IJ04"/>
<reference evidence="1" key="1">
    <citation type="submission" date="2020-03" db="EMBL/GenBank/DDBJ databases">
        <title>The deep terrestrial virosphere.</title>
        <authorList>
            <person name="Holmfeldt K."/>
            <person name="Nilsson E."/>
            <person name="Simone D."/>
            <person name="Lopez-Fernandez M."/>
            <person name="Wu X."/>
            <person name="de Brujin I."/>
            <person name="Lundin D."/>
            <person name="Andersson A."/>
            <person name="Bertilsson S."/>
            <person name="Dopson M."/>
        </authorList>
    </citation>
    <scope>NUCLEOTIDE SEQUENCE</scope>
    <source>
        <strain evidence="1">MM415B01854</strain>
    </source>
</reference>
<dbReference type="EMBL" id="MT141217">
    <property type="protein sequence ID" value="QJA56412.1"/>
    <property type="molecule type" value="Genomic_DNA"/>
</dbReference>
<name>A0A6M3IJ04_9ZZZZ</name>
<evidence type="ECO:0000313" key="1">
    <source>
        <dbReference type="EMBL" id="QJA56412.1"/>
    </source>
</evidence>